<dbReference type="NCBIfam" id="NF005978">
    <property type="entry name" value="PRK08071.1"/>
    <property type="match status" value="1"/>
</dbReference>
<keyword evidence="7 12" id="KW-0662">Pyridine nucleotide biosynthesis</keyword>
<comment type="catalytic activity">
    <reaction evidence="10">
        <text>L-aspartate + O2 = iminosuccinate + H2O2</text>
        <dbReference type="Rhea" id="RHEA:25876"/>
        <dbReference type="ChEBI" id="CHEBI:15379"/>
        <dbReference type="ChEBI" id="CHEBI:16240"/>
        <dbReference type="ChEBI" id="CHEBI:29991"/>
        <dbReference type="ChEBI" id="CHEBI:77875"/>
        <dbReference type="EC" id="1.4.3.16"/>
    </reaction>
    <physiologicalReaction direction="left-to-right" evidence="10">
        <dbReference type="Rhea" id="RHEA:25877"/>
    </physiologicalReaction>
</comment>
<name>A0ABU6MJX4_9BACI</name>
<feature type="domain" description="FAD-dependent oxidoreductase 2 FAD-binding" evidence="13">
    <location>
        <begin position="5"/>
        <end position="372"/>
    </location>
</feature>
<dbReference type="PANTHER" id="PTHR42716">
    <property type="entry name" value="L-ASPARTATE OXIDASE"/>
    <property type="match status" value="1"/>
</dbReference>
<comment type="function">
    <text evidence="12">Catalyzes the oxidation of L-aspartate to iminoaspartate.</text>
</comment>
<evidence type="ECO:0000313" key="15">
    <source>
        <dbReference type="EMBL" id="MED1204774.1"/>
    </source>
</evidence>
<evidence type="ECO:0000256" key="7">
    <source>
        <dbReference type="ARBA" id="ARBA00022642"/>
    </source>
</evidence>
<gene>
    <name evidence="15" type="primary">nadB</name>
    <name evidence="15" type="ORF">P4T90_17145</name>
</gene>
<evidence type="ECO:0000256" key="4">
    <source>
        <dbReference type="ARBA" id="ARBA00012173"/>
    </source>
</evidence>
<evidence type="ECO:0000256" key="8">
    <source>
        <dbReference type="ARBA" id="ARBA00022827"/>
    </source>
</evidence>
<dbReference type="SUPFAM" id="SSF46977">
    <property type="entry name" value="Succinate dehydrogenase/fumarate reductase flavoprotein C-terminal domain"/>
    <property type="match status" value="1"/>
</dbReference>
<dbReference type="EMBL" id="JARMAB010000026">
    <property type="protein sequence ID" value="MED1204774.1"/>
    <property type="molecule type" value="Genomic_DNA"/>
</dbReference>
<dbReference type="InterPro" id="IPR005288">
    <property type="entry name" value="NadB"/>
</dbReference>
<dbReference type="EC" id="1.4.3.16" evidence="4 11"/>
<dbReference type="Gene3D" id="3.90.700.10">
    <property type="entry name" value="Succinate dehydrogenase/fumarate reductase flavoprotein, catalytic domain"/>
    <property type="match status" value="1"/>
</dbReference>
<dbReference type="RefSeq" id="WP_066261874.1">
    <property type="nucleotide sequence ID" value="NZ_JARMAB010000026.1"/>
</dbReference>
<dbReference type="Pfam" id="PF02910">
    <property type="entry name" value="Succ_DH_flav_C"/>
    <property type="match status" value="1"/>
</dbReference>
<proteinExistence type="inferred from homology"/>
<evidence type="ECO:0000259" key="14">
    <source>
        <dbReference type="Pfam" id="PF02910"/>
    </source>
</evidence>
<keyword evidence="6 12" id="KW-0285">Flavoprotein</keyword>
<accession>A0ABU6MJX4</accession>
<feature type="domain" description="Fumarate reductase/succinate dehydrogenase flavoprotein-like C-terminal" evidence="14">
    <location>
        <begin position="418"/>
        <end position="501"/>
    </location>
</feature>
<dbReference type="PANTHER" id="PTHR42716:SF2">
    <property type="entry name" value="L-ASPARTATE OXIDASE, CHLOROPLASTIC"/>
    <property type="match status" value="1"/>
</dbReference>
<dbReference type="NCBIfam" id="TIGR00551">
    <property type="entry name" value="nadB"/>
    <property type="match status" value="1"/>
</dbReference>
<evidence type="ECO:0000256" key="9">
    <source>
        <dbReference type="ARBA" id="ARBA00023002"/>
    </source>
</evidence>
<comment type="caution">
    <text evidence="15">The sequence shown here is derived from an EMBL/GenBank/DDBJ whole genome shotgun (WGS) entry which is preliminary data.</text>
</comment>
<evidence type="ECO:0000256" key="11">
    <source>
        <dbReference type="NCBIfam" id="TIGR00551"/>
    </source>
</evidence>
<dbReference type="InterPro" id="IPR036188">
    <property type="entry name" value="FAD/NAD-bd_sf"/>
</dbReference>
<keyword evidence="16" id="KW-1185">Reference proteome</keyword>
<sequence length="529" mass="58167">MIKCDILIIGSGIAAMQLARNLSADLHVIIITKGKWQNSNSFMAQGGVAAAVSSDDSWELHFKDTIEAGENFHNDSEVMKLVQIAPEMIKNLQNTGVRFDCYKNGNLSLGKEGAHSRNRILHCGGDATGKHIMEQFHLNLPQNVELIEGQFVYELLLDQNKNRCIGVKTRDRKGEKHIYRAGGTVLAAGGIGGLYPFTSNDHTIAGDGLALAYKAGVKITDAEFIQFHPTLLYVNGCTHGLISEAVRGEGAILVNDQGEPIMQGVHPLKDLAPRHIVAEQIFKERLAGRDVFLDISMIADFPDKFPTITDSCLKNGIDIEAGKIPVAPGSHFFMGGIKIDPHGRSSLEGLYSIGESACSGVHGANRLASNSLLEGLVYGKRLAEYLNHNRKECESAHKLSPISYQDIVIPVLPEKAVIQQKMMENAGIIREGRKLKTFIQWIESYGVLEIIKSDLDALPIQQIETIFMLISAHIIAVSSLSREESRGGHIRADFPNSRKEWESRHIINSIHGMEIGGENNESYQIEIHA</sequence>
<comment type="cofactor">
    <cofactor evidence="1 12">
        <name>FAD</name>
        <dbReference type="ChEBI" id="CHEBI:57692"/>
    </cofactor>
</comment>
<keyword evidence="9 12" id="KW-0560">Oxidoreductase</keyword>
<protein>
    <recommendedName>
        <fullName evidence="5 11">L-aspartate oxidase</fullName>
        <ecNumber evidence="4 11">1.4.3.16</ecNumber>
    </recommendedName>
</protein>
<evidence type="ECO:0000313" key="16">
    <source>
        <dbReference type="Proteomes" id="UP001341444"/>
    </source>
</evidence>
<organism evidence="15 16">
    <name type="scientific">Heyndrickxia acidicola</name>
    <dbReference type="NCBI Taxonomy" id="209389"/>
    <lineage>
        <taxon>Bacteria</taxon>
        <taxon>Bacillati</taxon>
        <taxon>Bacillota</taxon>
        <taxon>Bacilli</taxon>
        <taxon>Bacillales</taxon>
        <taxon>Bacillaceae</taxon>
        <taxon>Heyndrickxia</taxon>
    </lineage>
</organism>
<reference evidence="15 16" key="1">
    <citation type="submission" date="2023-03" db="EMBL/GenBank/DDBJ databases">
        <title>Bacillus Genome Sequencing.</title>
        <authorList>
            <person name="Dunlap C."/>
        </authorList>
    </citation>
    <scope>NUCLEOTIDE SEQUENCE [LARGE SCALE GENOMIC DNA]</scope>
    <source>
        <strain evidence="15 16">B-23453</strain>
    </source>
</reference>
<evidence type="ECO:0000259" key="13">
    <source>
        <dbReference type="Pfam" id="PF00890"/>
    </source>
</evidence>
<evidence type="ECO:0000256" key="1">
    <source>
        <dbReference type="ARBA" id="ARBA00001974"/>
    </source>
</evidence>
<evidence type="ECO:0000256" key="10">
    <source>
        <dbReference type="ARBA" id="ARBA00048305"/>
    </source>
</evidence>
<dbReference type="InterPro" id="IPR015939">
    <property type="entry name" value="Fum_Rdtase/Succ_DH_flav-like_C"/>
</dbReference>
<comment type="similarity">
    <text evidence="3 12">Belongs to the FAD-dependent oxidoreductase 2 family. NadB subfamily.</text>
</comment>
<dbReference type="InterPro" id="IPR037099">
    <property type="entry name" value="Fum_R/Succ_DH_flav-like_C_sf"/>
</dbReference>
<dbReference type="SUPFAM" id="SSF56425">
    <property type="entry name" value="Succinate dehydrogenase/fumarate reductase flavoprotein, catalytic domain"/>
    <property type="match status" value="1"/>
</dbReference>
<keyword evidence="8 12" id="KW-0274">FAD</keyword>
<evidence type="ECO:0000256" key="3">
    <source>
        <dbReference type="ARBA" id="ARBA00008562"/>
    </source>
</evidence>
<evidence type="ECO:0000256" key="2">
    <source>
        <dbReference type="ARBA" id="ARBA00004950"/>
    </source>
</evidence>
<evidence type="ECO:0000256" key="6">
    <source>
        <dbReference type="ARBA" id="ARBA00022630"/>
    </source>
</evidence>
<comment type="pathway">
    <text evidence="2 12">Cofactor biosynthesis; NAD(+) biosynthesis; iminoaspartate from L-aspartate (oxidase route): step 1/1.</text>
</comment>
<dbReference type="Pfam" id="PF00890">
    <property type="entry name" value="FAD_binding_2"/>
    <property type="match status" value="1"/>
</dbReference>
<dbReference type="Gene3D" id="3.50.50.60">
    <property type="entry name" value="FAD/NAD(P)-binding domain"/>
    <property type="match status" value="1"/>
</dbReference>
<dbReference type="Gene3D" id="1.20.58.100">
    <property type="entry name" value="Fumarate reductase/succinate dehydrogenase flavoprotein-like, C-terminal domain"/>
    <property type="match status" value="1"/>
</dbReference>
<dbReference type="InterPro" id="IPR003953">
    <property type="entry name" value="FAD-dep_OxRdtase_2_FAD-bd"/>
</dbReference>
<dbReference type="Proteomes" id="UP001341444">
    <property type="component" value="Unassembled WGS sequence"/>
</dbReference>
<dbReference type="GO" id="GO:0008734">
    <property type="term" value="F:L-aspartate oxidase activity"/>
    <property type="evidence" value="ECO:0007669"/>
    <property type="project" value="UniProtKB-EC"/>
</dbReference>
<dbReference type="InterPro" id="IPR027477">
    <property type="entry name" value="Succ_DH/fumarate_Rdtase_cat_sf"/>
</dbReference>
<comment type="subcellular location">
    <subcellularLocation>
        <location evidence="12">Cytoplasm</location>
    </subcellularLocation>
</comment>
<evidence type="ECO:0000256" key="12">
    <source>
        <dbReference type="RuleBase" id="RU362049"/>
    </source>
</evidence>
<evidence type="ECO:0000256" key="5">
    <source>
        <dbReference type="ARBA" id="ARBA00021901"/>
    </source>
</evidence>
<dbReference type="SUPFAM" id="SSF51905">
    <property type="entry name" value="FAD/NAD(P)-binding domain"/>
    <property type="match status" value="1"/>
</dbReference>